<dbReference type="InterPro" id="IPR050951">
    <property type="entry name" value="Retrovirus_Pol_polyprotein"/>
</dbReference>
<organism evidence="6 7">
    <name type="scientific">Amphiprion ocellaris</name>
    <name type="common">Clown anemonefish</name>
    <dbReference type="NCBI Taxonomy" id="80972"/>
    <lineage>
        <taxon>Eukaryota</taxon>
        <taxon>Metazoa</taxon>
        <taxon>Chordata</taxon>
        <taxon>Craniata</taxon>
        <taxon>Vertebrata</taxon>
        <taxon>Euteleostomi</taxon>
        <taxon>Actinopterygii</taxon>
        <taxon>Neopterygii</taxon>
        <taxon>Teleostei</taxon>
        <taxon>Neoteleostei</taxon>
        <taxon>Acanthomorphata</taxon>
        <taxon>Ovalentaria</taxon>
        <taxon>Pomacentridae</taxon>
        <taxon>Amphiprion</taxon>
    </lineage>
</organism>
<dbReference type="FunFam" id="3.30.70.270:FF:000026">
    <property type="entry name" value="Transposon Ty3-G Gag-Pol polyprotein"/>
    <property type="match status" value="1"/>
</dbReference>
<dbReference type="FunFam" id="3.10.20.370:FF:000001">
    <property type="entry name" value="Retrovirus-related Pol polyprotein from transposon 17.6-like protein"/>
    <property type="match status" value="1"/>
</dbReference>
<protein>
    <recommendedName>
        <fullName evidence="2">ribonuclease H</fullName>
        <ecNumber evidence="2">3.1.26.4</ecNumber>
    </recommendedName>
</protein>
<dbReference type="GO" id="GO:0004523">
    <property type="term" value="F:RNA-DNA hybrid ribonuclease activity"/>
    <property type="evidence" value="ECO:0007669"/>
    <property type="project" value="UniProtKB-EC"/>
</dbReference>
<dbReference type="EC" id="3.1.26.4" evidence="2"/>
<evidence type="ECO:0000256" key="3">
    <source>
        <dbReference type="ARBA" id="ARBA00023268"/>
    </source>
</evidence>
<dbReference type="Gene3D" id="3.30.70.270">
    <property type="match status" value="2"/>
</dbReference>
<reference evidence="6" key="3">
    <citation type="submission" date="2025-09" db="UniProtKB">
        <authorList>
            <consortium name="Ensembl"/>
        </authorList>
    </citation>
    <scope>IDENTIFICATION</scope>
</reference>
<comment type="similarity">
    <text evidence="1">Belongs to the beta type-B retroviral polymerase family. HERV class-II K(HML-2) pol subfamily.</text>
</comment>
<name>A0AAQ5Z7N1_AMPOC</name>
<gene>
    <name evidence="6" type="primary">FAM107A</name>
</gene>
<dbReference type="CDD" id="cd09274">
    <property type="entry name" value="RNase_HI_RT_Ty3"/>
    <property type="match status" value="1"/>
</dbReference>
<feature type="region of interest" description="Disordered" evidence="4">
    <location>
        <begin position="265"/>
        <end position="288"/>
    </location>
</feature>
<reference evidence="6 7" key="1">
    <citation type="submission" date="2022-01" db="EMBL/GenBank/DDBJ databases">
        <title>A chromosome-scale genome assembly of the false clownfish, Amphiprion ocellaris.</title>
        <authorList>
            <person name="Ryu T."/>
        </authorList>
    </citation>
    <scope>NUCLEOTIDE SEQUENCE [LARGE SCALE GENOMIC DNA]</scope>
</reference>
<dbReference type="InterPro" id="IPR041577">
    <property type="entry name" value="RT_RNaseH_2"/>
</dbReference>
<dbReference type="Pfam" id="PF00078">
    <property type="entry name" value="RVT_1"/>
    <property type="match status" value="1"/>
</dbReference>
<dbReference type="AlphaFoldDB" id="A0AAQ5Z7N1"/>
<evidence type="ECO:0000313" key="7">
    <source>
        <dbReference type="Proteomes" id="UP001501940"/>
    </source>
</evidence>
<dbReference type="Pfam" id="PF17919">
    <property type="entry name" value="RT_RNaseH_2"/>
    <property type="match status" value="1"/>
</dbReference>
<reference evidence="6" key="2">
    <citation type="submission" date="2025-08" db="UniProtKB">
        <authorList>
            <consortium name="Ensembl"/>
        </authorList>
    </citation>
    <scope>IDENTIFICATION</scope>
</reference>
<accession>A0AAQ5Z7N1</accession>
<dbReference type="PANTHER" id="PTHR37984">
    <property type="entry name" value="PROTEIN CBG26694"/>
    <property type="match status" value="1"/>
</dbReference>
<dbReference type="SUPFAM" id="SSF56672">
    <property type="entry name" value="DNA/RNA polymerases"/>
    <property type="match status" value="1"/>
</dbReference>
<evidence type="ECO:0000313" key="6">
    <source>
        <dbReference type="Ensembl" id="ENSAOCP00000061189.1"/>
    </source>
</evidence>
<sequence>MSVILNRLPGVVCHMDDILIWGQDQQEHNTRLHTVLNKLQEAGVTLNMEKCELSKQEVKFLGHVLSAEGVQPDPDKIRAVKEMKEPSNVSEVRSFLGMVNQLGKFIPRLAEKDKPLRDLLSKKNKWVWSCAQQKAFDQLKSELTSTPVLTHYDPNKELKLSADASSFGLGAVLFQKEGEQWRLVAYASCSLTETEQRYAQVEKEALGLTWGCEIFKNFLIGRHFSLETDHKPLVSLLGHQALTELPPRIQRFRLRLMRYSYSISHTPGKAQERERRGRTVQHSTGDIA</sequence>
<evidence type="ECO:0000256" key="2">
    <source>
        <dbReference type="ARBA" id="ARBA00012180"/>
    </source>
</evidence>
<dbReference type="Ensembl" id="ENSAOCT00000036560.1">
    <property type="protein sequence ID" value="ENSAOCP00000061189.1"/>
    <property type="gene ID" value="ENSAOCG00000033054.1"/>
</dbReference>
<feature type="domain" description="Reverse transcriptase" evidence="5">
    <location>
        <begin position="1"/>
        <end position="65"/>
    </location>
</feature>
<dbReference type="PANTHER" id="PTHR37984:SF5">
    <property type="entry name" value="PROTEIN NYNRIN-LIKE"/>
    <property type="match status" value="1"/>
</dbReference>
<dbReference type="InterPro" id="IPR000477">
    <property type="entry name" value="RT_dom"/>
</dbReference>
<evidence type="ECO:0000256" key="1">
    <source>
        <dbReference type="ARBA" id="ARBA00010879"/>
    </source>
</evidence>
<keyword evidence="3" id="KW-0511">Multifunctional enzyme</keyword>
<dbReference type="InterPro" id="IPR043502">
    <property type="entry name" value="DNA/RNA_pol_sf"/>
</dbReference>
<evidence type="ECO:0000256" key="4">
    <source>
        <dbReference type="SAM" id="MobiDB-lite"/>
    </source>
</evidence>
<dbReference type="FunFam" id="3.30.70.270:FF:000100">
    <property type="entry name" value="Uncharacterized protein"/>
    <property type="match status" value="1"/>
</dbReference>
<evidence type="ECO:0000259" key="5">
    <source>
        <dbReference type="PROSITE" id="PS50878"/>
    </source>
</evidence>
<keyword evidence="7" id="KW-1185">Reference proteome</keyword>
<dbReference type="GeneTree" id="ENSGT01140000282569"/>
<dbReference type="PROSITE" id="PS50878">
    <property type="entry name" value="RT_POL"/>
    <property type="match status" value="1"/>
</dbReference>
<dbReference type="Proteomes" id="UP001501940">
    <property type="component" value="Chromosome 4"/>
</dbReference>
<proteinExistence type="inferred from homology"/>
<dbReference type="InterPro" id="IPR043128">
    <property type="entry name" value="Rev_trsase/Diguanyl_cyclase"/>
</dbReference>